<dbReference type="Proteomes" id="UP000761534">
    <property type="component" value="Unassembled WGS sequence"/>
</dbReference>
<dbReference type="AlphaFoldDB" id="A0A642VDC5"/>
<name>A0A642VDC5_9ASCO</name>
<comment type="similarity">
    <text evidence="1 2">Belongs to the peroxin-16 family.</text>
</comment>
<evidence type="ECO:0000256" key="1">
    <source>
        <dbReference type="ARBA" id="ARBA00009505"/>
    </source>
</evidence>
<dbReference type="PANTHER" id="PTHR13299">
    <property type="entry name" value="PEROXISOMAL MEMBRANE PROTEIN PEX16"/>
    <property type="match status" value="1"/>
</dbReference>
<sequence length="365" mass="41932">MEGSSKWLTRYQQFLLKNSSQISSIESSLRSLSFILPGRFKDVEVASESLYSVLQILGLYHDSIIAKATKRLAAIDPSFRASCHNRYTEYQVQHNRLYRYVALAIQLTRYTEMLWEMVARKRGGERGRWATVLSIESVKALLRLVLLFRTKRPLASPPIAEREVDPSNLEELDLEQNKLPSSKDTWKMPRMGQGISMALPVGPPNIDAFLSEKVLTAEDVKSPVELLHKLESVRGTVAEVVYILRPLIYALLAYRYRHKPRNWTPWLTGIAMEYFSRRELAKSYKEDIAGGFRGLTKLEADELQKRGMALWWWSLRGAMYNNLTGPAIRRMLEKTAWIPGIGIFGSVLEDYLYLVDNYHFSCSSL</sequence>
<evidence type="ECO:0000313" key="3">
    <source>
        <dbReference type="EMBL" id="KAA8917382.1"/>
    </source>
</evidence>
<proteinExistence type="inferred from homology"/>
<keyword evidence="2" id="KW-0962">Peroxisome biogenesis</keyword>
<evidence type="ECO:0000313" key="4">
    <source>
        <dbReference type="Proteomes" id="UP000761534"/>
    </source>
</evidence>
<dbReference type="VEuPathDB" id="FungiDB:TRICI_000467"/>
<evidence type="ECO:0000256" key="2">
    <source>
        <dbReference type="RuleBase" id="RU365003"/>
    </source>
</evidence>
<organism evidence="3 4">
    <name type="scientific">Trichomonascus ciferrii</name>
    <dbReference type="NCBI Taxonomy" id="44093"/>
    <lineage>
        <taxon>Eukaryota</taxon>
        <taxon>Fungi</taxon>
        <taxon>Dikarya</taxon>
        <taxon>Ascomycota</taxon>
        <taxon>Saccharomycotina</taxon>
        <taxon>Dipodascomycetes</taxon>
        <taxon>Dipodascales</taxon>
        <taxon>Trichomonascaceae</taxon>
        <taxon>Trichomonascus</taxon>
        <taxon>Trichomonascus ciferrii complex</taxon>
    </lineage>
</organism>
<dbReference type="PANTHER" id="PTHR13299:SF0">
    <property type="entry name" value="PEROXISOMAL MEMBRANE PROTEIN PEX16"/>
    <property type="match status" value="1"/>
</dbReference>
<comment type="subcellular location">
    <subcellularLocation>
        <location evidence="2">Peroxisome membrane</location>
    </subcellularLocation>
</comment>
<dbReference type="EMBL" id="SWFS01000039">
    <property type="protein sequence ID" value="KAA8917382.1"/>
    <property type="molecule type" value="Genomic_DNA"/>
</dbReference>
<protein>
    <recommendedName>
        <fullName evidence="2">Peroxisomal membrane protein PEX16</fullName>
    </recommendedName>
</protein>
<dbReference type="GO" id="GO:0005778">
    <property type="term" value="C:peroxisomal membrane"/>
    <property type="evidence" value="ECO:0007669"/>
    <property type="project" value="UniProtKB-SubCell"/>
</dbReference>
<dbReference type="Pfam" id="PF08610">
    <property type="entry name" value="Pex16"/>
    <property type="match status" value="1"/>
</dbReference>
<dbReference type="OrthoDB" id="2021143at2759"/>
<dbReference type="GO" id="GO:0007031">
    <property type="term" value="P:peroxisome organization"/>
    <property type="evidence" value="ECO:0007669"/>
    <property type="project" value="UniProtKB-KW"/>
</dbReference>
<dbReference type="InterPro" id="IPR013919">
    <property type="entry name" value="Pex16"/>
</dbReference>
<keyword evidence="2" id="KW-0576">Peroxisome</keyword>
<keyword evidence="4" id="KW-1185">Reference proteome</keyword>
<reference evidence="3" key="1">
    <citation type="journal article" date="2019" name="G3 (Bethesda)">
        <title>Genome Assemblies of Two Rare Opportunistic Yeast Pathogens: Diutina rugosa (syn. Candida rugosa) and Trichomonascus ciferrii (syn. Candida ciferrii).</title>
        <authorList>
            <person name="Mixao V."/>
            <person name="Saus E."/>
            <person name="Hansen A.P."/>
            <person name="Lass-Florl C."/>
            <person name="Gabaldon T."/>
        </authorList>
    </citation>
    <scope>NUCLEOTIDE SEQUENCE</scope>
    <source>
        <strain evidence="3">CBS 4856</strain>
    </source>
</reference>
<accession>A0A642VDC5</accession>
<gene>
    <name evidence="3" type="ORF">TRICI_000467</name>
</gene>
<comment type="caution">
    <text evidence="3">The sequence shown here is derived from an EMBL/GenBank/DDBJ whole genome shotgun (WGS) entry which is preliminary data.</text>
</comment>